<dbReference type="EMBL" id="CP013002">
    <property type="protein sequence ID" value="ALL15403.1"/>
    <property type="molecule type" value="Genomic_DNA"/>
</dbReference>
<dbReference type="AlphaFoldDB" id="A0A0P0P492"/>
<evidence type="ECO:0000256" key="2">
    <source>
        <dbReference type="ARBA" id="ARBA00022977"/>
    </source>
</evidence>
<sequence length="182" mass="19058">MVLPSLVFFTDPARVPDPESVAERLPRHAAVVFRAFGAAHAVDQGHRLRRIADRRGLLLLVGADEDLAETIGADGLHLPQRLGNTAPAIRARRSDWLLTQAAHDAEAVGTASALGADALFVSPVFASNSPSAGTPLGVEGLRRWVGMTDTPIYALGGIRAETVEQLEGTGIVGLAAVDALLS</sequence>
<organism evidence="4 5">
    <name type="scientific">Caulobacter henricii</name>
    <dbReference type="NCBI Taxonomy" id="69395"/>
    <lineage>
        <taxon>Bacteria</taxon>
        <taxon>Pseudomonadati</taxon>
        <taxon>Pseudomonadota</taxon>
        <taxon>Alphaproteobacteria</taxon>
        <taxon>Caulobacterales</taxon>
        <taxon>Caulobacteraceae</taxon>
        <taxon>Caulobacter</taxon>
    </lineage>
</organism>
<dbReference type="CDD" id="cd00564">
    <property type="entry name" value="TMP_TenI"/>
    <property type="match status" value="1"/>
</dbReference>
<dbReference type="InterPro" id="IPR013785">
    <property type="entry name" value="Aldolase_TIM"/>
</dbReference>
<name>A0A0P0P492_9CAUL</name>
<evidence type="ECO:0000259" key="3">
    <source>
        <dbReference type="Pfam" id="PF02581"/>
    </source>
</evidence>
<dbReference type="GO" id="GO:0009228">
    <property type="term" value="P:thiamine biosynthetic process"/>
    <property type="evidence" value="ECO:0007669"/>
    <property type="project" value="UniProtKB-KW"/>
</dbReference>
<comment type="pathway">
    <text evidence="1">Cofactor biosynthesis; thiamine diphosphate biosynthesis.</text>
</comment>
<dbReference type="InterPro" id="IPR036206">
    <property type="entry name" value="ThiamineP_synth_sf"/>
</dbReference>
<evidence type="ECO:0000313" key="5">
    <source>
        <dbReference type="Proteomes" id="UP000056905"/>
    </source>
</evidence>
<proteinExistence type="predicted"/>
<dbReference type="Gene3D" id="3.20.20.70">
    <property type="entry name" value="Aldolase class I"/>
    <property type="match status" value="1"/>
</dbReference>
<dbReference type="GO" id="GO:0005737">
    <property type="term" value="C:cytoplasm"/>
    <property type="evidence" value="ECO:0007669"/>
    <property type="project" value="TreeGrafter"/>
</dbReference>
<dbReference type="KEGG" id="chq:AQ619_17870"/>
<accession>A0A0P0P492</accession>
<dbReference type="SUPFAM" id="SSF51391">
    <property type="entry name" value="Thiamin phosphate synthase"/>
    <property type="match status" value="1"/>
</dbReference>
<protein>
    <submittedName>
        <fullName evidence="4">Thiamine monophosphate synthase</fullName>
    </submittedName>
</protein>
<keyword evidence="2" id="KW-0784">Thiamine biosynthesis</keyword>
<dbReference type="Proteomes" id="UP000056905">
    <property type="component" value="Chromosome"/>
</dbReference>
<dbReference type="PANTHER" id="PTHR20857:SF23">
    <property type="entry name" value="THIAMINE BIOSYNTHETIC BIFUNCTIONAL ENZYME"/>
    <property type="match status" value="1"/>
</dbReference>
<keyword evidence="5" id="KW-1185">Reference proteome</keyword>
<reference evidence="4 5" key="1">
    <citation type="submission" date="2015-10" db="EMBL/GenBank/DDBJ databases">
        <title>Conservation of the essential genome among Caulobacter and Brevundimonas species.</title>
        <authorList>
            <person name="Scott D."/>
            <person name="Ely B."/>
        </authorList>
    </citation>
    <scope>NUCLEOTIDE SEQUENCE [LARGE SCALE GENOMIC DNA]</scope>
    <source>
        <strain evidence="4 5">CB4</strain>
    </source>
</reference>
<dbReference type="GO" id="GO:0004789">
    <property type="term" value="F:thiamine-phosphate diphosphorylase activity"/>
    <property type="evidence" value="ECO:0007669"/>
    <property type="project" value="TreeGrafter"/>
</dbReference>
<gene>
    <name evidence="4" type="ORF">AQ619_17870</name>
</gene>
<dbReference type="OrthoDB" id="7630333at2"/>
<evidence type="ECO:0000256" key="1">
    <source>
        <dbReference type="ARBA" id="ARBA00004948"/>
    </source>
</evidence>
<dbReference type="PANTHER" id="PTHR20857">
    <property type="entry name" value="THIAMINE-PHOSPHATE PYROPHOSPHORYLASE"/>
    <property type="match status" value="1"/>
</dbReference>
<feature type="domain" description="Thiamine phosphate synthase/TenI" evidence="3">
    <location>
        <begin position="29"/>
        <end position="180"/>
    </location>
</feature>
<dbReference type="InterPro" id="IPR022998">
    <property type="entry name" value="ThiamineP_synth_TenI"/>
</dbReference>
<evidence type="ECO:0000313" key="4">
    <source>
        <dbReference type="EMBL" id="ALL15403.1"/>
    </source>
</evidence>
<dbReference type="STRING" id="69395.AQ619_17870"/>
<dbReference type="Pfam" id="PF02581">
    <property type="entry name" value="TMP-TENI"/>
    <property type="match status" value="1"/>
</dbReference>